<dbReference type="SUPFAM" id="SSF56112">
    <property type="entry name" value="Protein kinase-like (PK-like)"/>
    <property type="match status" value="1"/>
</dbReference>
<reference evidence="1 2" key="1">
    <citation type="submission" date="2023-07" db="EMBL/GenBank/DDBJ databases">
        <title>Genomic Encyclopedia of Type Strains, Phase IV (KMG-IV): sequencing the most valuable type-strain genomes for metagenomic binning, comparative biology and taxonomic classification.</title>
        <authorList>
            <person name="Goeker M."/>
        </authorList>
    </citation>
    <scope>NUCLEOTIDE SEQUENCE [LARGE SCALE GENOMIC DNA]</scope>
    <source>
        <strain evidence="1 2">DSM 1400</strain>
    </source>
</reference>
<dbReference type="Proteomes" id="UP001224418">
    <property type="component" value="Unassembled WGS sequence"/>
</dbReference>
<dbReference type="InterPro" id="IPR011009">
    <property type="entry name" value="Kinase-like_dom_sf"/>
</dbReference>
<protein>
    <recommendedName>
        <fullName evidence="3">Spore coat protein</fullName>
    </recommendedName>
</protein>
<evidence type="ECO:0000313" key="1">
    <source>
        <dbReference type="EMBL" id="MDQ0478363.1"/>
    </source>
</evidence>
<organism evidence="1 2">
    <name type="scientific">Hathewaya limosa</name>
    <name type="common">Clostridium limosum</name>
    <dbReference type="NCBI Taxonomy" id="1536"/>
    <lineage>
        <taxon>Bacteria</taxon>
        <taxon>Bacillati</taxon>
        <taxon>Bacillota</taxon>
        <taxon>Clostridia</taxon>
        <taxon>Eubacteriales</taxon>
        <taxon>Clostridiaceae</taxon>
        <taxon>Hathewaya</taxon>
    </lineage>
</organism>
<proteinExistence type="predicted"/>
<dbReference type="PANTHER" id="PTHR39179">
    <property type="entry name" value="SPORE COAT PROTEIN I"/>
    <property type="match status" value="1"/>
</dbReference>
<evidence type="ECO:0000313" key="2">
    <source>
        <dbReference type="Proteomes" id="UP001224418"/>
    </source>
</evidence>
<accession>A0ABU0JMS4</accession>
<dbReference type="RefSeq" id="WP_307354687.1">
    <property type="nucleotide sequence ID" value="NZ_BAAACJ010000024.1"/>
</dbReference>
<keyword evidence="2" id="KW-1185">Reference proteome</keyword>
<comment type="caution">
    <text evidence="1">The sequence shown here is derived from an EMBL/GenBank/DDBJ whole genome shotgun (WGS) entry which is preliminary data.</text>
</comment>
<gene>
    <name evidence="1" type="ORF">QOZ93_000064</name>
</gene>
<dbReference type="InterPro" id="IPR047175">
    <property type="entry name" value="CotS-like"/>
</dbReference>
<sequence length="253" mass="30215">MDYTMTFKEYLETQDIRVMDNIDIKIKVKNKNLCEKDVFKHIEALADFHYKTMGFQDYLKGRLDNKIGRKVEEYKVSLKRLKRDLNNINKHEDLNSFEKRLMIEAPEYIGRANNIIRIIDNQFYINFIIRSMGRKEVCLSNVWLNNIICDNKNIYVKDISDACYNLVEMDCVELIKKLRKKGYKDSCINVCKYFCSTENLGYENERFILAMASFPEEFMKICNKYRNKKKNWGIDKYMDRLDKAILEDGESLI</sequence>
<dbReference type="EMBL" id="JAUSWN010000001">
    <property type="protein sequence ID" value="MDQ0478363.1"/>
    <property type="molecule type" value="Genomic_DNA"/>
</dbReference>
<name>A0ABU0JMS4_HATLI</name>
<dbReference type="Gene3D" id="3.90.1200.10">
    <property type="match status" value="1"/>
</dbReference>
<evidence type="ECO:0008006" key="3">
    <source>
        <dbReference type="Google" id="ProtNLM"/>
    </source>
</evidence>
<dbReference type="PANTHER" id="PTHR39179:SF1">
    <property type="entry name" value="SPORE COAT PROTEIN I"/>
    <property type="match status" value="1"/>
</dbReference>